<dbReference type="Pfam" id="PF01476">
    <property type="entry name" value="LysM"/>
    <property type="match status" value="1"/>
</dbReference>
<reference evidence="4 5" key="1">
    <citation type="submission" date="2018-03" db="EMBL/GenBank/DDBJ databases">
        <authorList>
            <person name="Keele B.F."/>
        </authorList>
    </citation>
    <scope>NUCLEOTIDE SEQUENCE [LARGE SCALE GENOMIC DNA]</scope>
    <source>
        <strain evidence="4 5">IB-3</strain>
    </source>
</reference>
<evidence type="ECO:0000256" key="1">
    <source>
        <dbReference type="SAM" id="MobiDB-lite"/>
    </source>
</evidence>
<dbReference type="InterPro" id="IPR036779">
    <property type="entry name" value="LysM_dom_sf"/>
</dbReference>
<dbReference type="Proteomes" id="UP000244867">
    <property type="component" value="Unassembled WGS sequence"/>
</dbReference>
<feature type="domain" description="LysM" evidence="3">
    <location>
        <begin position="185"/>
        <end position="235"/>
    </location>
</feature>
<feature type="transmembrane region" description="Helical" evidence="2">
    <location>
        <begin position="63"/>
        <end position="88"/>
    </location>
</feature>
<accession>A0A2R7YUA3</accession>
<evidence type="ECO:0000259" key="3">
    <source>
        <dbReference type="PROSITE" id="PS51782"/>
    </source>
</evidence>
<feature type="transmembrane region" description="Helical" evidence="2">
    <location>
        <begin position="109"/>
        <end position="129"/>
    </location>
</feature>
<dbReference type="SMART" id="SM00257">
    <property type="entry name" value="LysM"/>
    <property type="match status" value="2"/>
</dbReference>
<proteinExistence type="predicted"/>
<dbReference type="EMBL" id="PYXZ01000010">
    <property type="protein sequence ID" value="PUA79479.1"/>
    <property type="molecule type" value="Genomic_DNA"/>
</dbReference>
<keyword evidence="2" id="KW-0812">Transmembrane</keyword>
<keyword evidence="2" id="KW-1133">Transmembrane helix</keyword>
<dbReference type="Gene3D" id="3.10.350.10">
    <property type="entry name" value="LysM domain"/>
    <property type="match status" value="2"/>
</dbReference>
<evidence type="ECO:0000313" key="4">
    <source>
        <dbReference type="EMBL" id="PUA79479.1"/>
    </source>
</evidence>
<dbReference type="InterPro" id="IPR052196">
    <property type="entry name" value="Bact_Kbp"/>
</dbReference>
<dbReference type="PANTHER" id="PTHR34700">
    <property type="entry name" value="POTASSIUM BINDING PROTEIN KBP"/>
    <property type="match status" value="1"/>
</dbReference>
<gene>
    <name evidence="4" type="ORF">C7S10_19095</name>
</gene>
<feature type="compositionally biased region" description="Low complexity" evidence="1">
    <location>
        <begin position="323"/>
        <end position="335"/>
    </location>
</feature>
<evidence type="ECO:0000313" key="5">
    <source>
        <dbReference type="Proteomes" id="UP000244867"/>
    </source>
</evidence>
<keyword evidence="2" id="KW-0472">Membrane</keyword>
<dbReference type="AlphaFoldDB" id="A0A2R7YUA3"/>
<feature type="transmembrane region" description="Helical" evidence="2">
    <location>
        <begin position="18"/>
        <end position="43"/>
    </location>
</feature>
<dbReference type="PROSITE" id="PS51782">
    <property type="entry name" value="LYSM"/>
    <property type="match status" value="2"/>
</dbReference>
<protein>
    <recommendedName>
        <fullName evidence="3">LysM domain-containing protein</fullName>
    </recommendedName>
</protein>
<dbReference type="RefSeq" id="WP_108346049.1">
    <property type="nucleotide sequence ID" value="NZ_PYXZ01000010.1"/>
</dbReference>
<dbReference type="CDD" id="cd00118">
    <property type="entry name" value="LysM"/>
    <property type="match status" value="2"/>
</dbReference>
<sequence length="1103" mass="117452">MTTHTPASPTVGQRLTGLLATVAIIAIVLGLPVLFLAIGASPVPEQAPTWDGIKNGLLSPDDGTVILGLLKVVGWVAWAFMTVSLLVETFARLRRVEAPKLPGLRLPQAGARGLIGVAALLFIAAPIAAQAGTVAAADATTGAAQTAHATGGVPDQTTAQHFPKDEVEKTARDQGKNGAEDKATVQHTVRPGESLWAIAQDQLGDGARYKEIVDLNRDLLGAKPSFLEPGWVLTLPAPAAAGDAPAHAYTVQPADSLSDIAEKELGDADRWPEIYQASTGITQPGGAHLSDPNVIDIGWKLNIPAVAETAPHGVDRPDDQQPDDQPAGPQNHAQPVDPPAEEQPPAAEPDVSEPVVPESAAPEVVQPQADDVNQVDQVDDHDTDDSILDAPWVLAGLTGGGVLLSGALFMALRSRRRSVFRDRPPGLDIAAPPPELAPVEMTINATGGPAANTVEYVDEALRRLAAAVGAAGTTITSMPPLAAVELGPSKMTLHLSAPAAVPAPWVGSPDQTHWHISTDTPVADLGPDTGSVEPPYPLLVDIGASDKGELWSLNCEELSTLTISGDPTYGRDFARHLAAQLARKPWSRRVRVDCIGVAEEVVAMDERLTFHPTGEAGGPAVAEILAAAVTTVDRAARHNTDVSTARTGSVDEDTWPARMLLLDAASGDPADLEQLMQLVNDHVGQAATSIVVAGERPNTHGAVLHMTSTGRVILEHAGLDLIAVGLTSDEARGCALLLAQSENPEYVQTPVDETATDGWEAFTDQSGALRREYTLPRNTPQDAVDEPLTSLLESDDADYIRESPVMQEDLDALAPKVPEHVRAAVEREDPTLDQDIADWFSPDCDRPKLTLLGPVTATAHGKPLAKRKDYFIELLAYLALHRKHGATREQIEDAFSIKDAKARDYANTVRDWLGINPRTGEKYLPDADKSPAKKLTGVNAYQVDDGLLVDLDLFKRLRKRGQARKGAEGIADLCTALELVGEAQPFSQKRPGGWEWLVNESDRPDLNAKGWIADVALIVVTEALAAGDLIKARSAAYVANHANPDGESTRLCMAHVLKAEGDQLEADRILREEICNRDDDDEAPMELSERTKTIISTHGWLAS</sequence>
<feature type="region of interest" description="Disordered" evidence="1">
    <location>
        <begin position="310"/>
        <end position="370"/>
    </location>
</feature>
<keyword evidence="5" id="KW-1185">Reference proteome</keyword>
<name>A0A2R7YUA3_9ACTN</name>
<dbReference type="InterPro" id="IPR018392">
    <property type="entry name" value="LysM"/>
</dbReference>
<dbReference type="PANTHER" id="PTHR34700:SF4">
    <property type="entry name" value="PHAGE-LIKE ELEMENT PBSX PROTEIN XKDP"/>
    <property type="match status" value="1"/>
</dbReference>
<dbReference type="OrthoDB" id="8444614at2"/>
<feature type="domain" description="LysM" evidence="3">
    <location>
        <begin position="247"/>
        <end position="303"/>
    </location>
</feature>
<evidence type="ECO:0000256" key="2">
    <source>
        <dbReference type="SAM" id="Phobius"/>
    </source>
</evidence>
<feature type="compositionally biased region" description="Low complexity" evidence="1">
    <location>
        <begin position="343"/>
        <end position="370"/>
    </location>
</feature>
<comment type="caution">
    <text evidence="4">The sequence shown here is derived from an EMBL/GenBank/DDBJ whole genome shotgun (WGS) entry which is preliminary data.</text>
</comment>
<organism evidence="4 5">
    <name type="scientific">Nocardioides currus</name>
    <dbReference type="NCBI Taxonomy" id="2133958"/>
    <lineage>
        <taxon>Bacteria</taxon>
        <taxon>Bacillati</taxon>
        <taxon>Actinomycetota</taxon>
        <taxon>Actinomycetes</taxon>
        <taxon>Propionibacteriales</taxon>
        <taxon>Nocardioidaceae</taxon>
        <taxon>Nocardioides</taxon>
    </lineage>
</organism>